<evidence type="ECO:0000256" key="2">
    <source>
        <dbReference type="ARBA" id="ARBA00023242"/>
    </source>
</evidence>
<feature type="region of interest" description="Disordered" evidence="3">
    <location>
        <begin position="112"/>
        <end position="287"/>
    </location>
</feature>
<feature type="compositionally biased region" description="Polar residues" evidence="3">
    <location>
        <begin position="113"/>
        <end position="127"/>
    </location>
</feature>
<dbReference type="InterPro" id="IPR021858">
    <property type="entry name" value="Fun_TF"/>
</dbReference>
<feature type="compositionally biased region" description="Basic and acidic residues" evidence="3">
    <location>
        <begin position="199"/>
        <end position="232"/>
    </location>
</feature>
<reference evidence="4 5" key="1">
    <citation type="journal article" date="2016" name="Front. Microbiol.">
        <title>Genome and transcriptome sequences reveal the specific parasitism of the nematophagous Purpureocillium lilacinum 36-1.</title>
        <authorList>
            <person name="Xie J."/>
            <person name="Li S."/>
            <person name="Mo C."/>
            <person name="Xiao X."/>
            <person name="Peng D."/>
            <person name="Wang G."/>
            <person name="Xiao Y."/>
        </authorList>
    </citation>
    <scope>NUCLEOTIDE SEQUENCE [LARGE SCALE GENOMIC DNA]</scope>
    <source>
        <strain evidence="4 5">36-1</strain>
    </source>
</reference>
<proteinExistence type="predicted"/>
<dbReference type="Pfam" id="PF11951">
    <property type="entry name" value="Fungal_trans_2"/>
    <property type="match status" value="1"/>
</dbReference>
<comment type="subcellular location">
    <subcellularLocation>
        <location evidence="1">Nucleus</location>
    </subcellularLocation>
</comment>
<name>A0A2U3DSA9_PURLI</name>
<dbReference type="AlphaFoldDB" id="A0A2U3DSA9"/>
<dbReference type="GO" id="GO:0005634">
    <property type="term" value="C:nucleus"/>
    <property type="evidence" value="ECO:0007669"/>
    <property type="project" value="UniProtKB-SubCell"/>
</dbReference>
<sequence>MVLGRVPGSADRMYTFTDGSRSFRGGVVPARLSNGPANTVQELGSSTLILHPPRTETCVLPEVSMGVEGVCQRDAPSLKPLRWIDQTLKFSFHPNRPRQTQTHARARRYNLSCEYSHQPRSNSTRTKQGIVRGGKSSHPTCSGDPPSLVAGHPSSTPKPPLSRSNDTVIQSGCVSPRFQRQSDVRSVLADPPGELDYDMAAHDGRGTAANHDTREPYADTKKPDSVSSEERCTSNALGDQRHTSTDRQVTDGPTLPDNAPSDPPPGRNRGPPCEEAPQSGTLNVPEGLYSLPEHNDHLIEQRASYLLDYFVNLLLPALLPVKELKKPWSVICALICEAIDSNKMYRHCCLSVAAKHHKKYATALDGTLDTDAVHHLSMATSTILVELRHGTNSPQVLETILCLIIFQRVVGDKDSKEDVVWHRHFEAVICLAQRLELLGSSPDITLGIWRTPFNRALVAWIDILGATIRGTAPAFAQIYRENSLMHRSRSLGLKDVMGCNDIIMYYISDIACLDVGKHGMDSSAIRSQVSDLLGRISAIEENRAWAKAPSSVNGELPSSQPSNIISEAFCLAARIHVNSLLPEFSPHQPAVIELTDKVASVLQRIPSGANGFDRALTWVYLIGCATSLPDSKLRLLFCERVSQLGGQPSYGSFKCLIAVLTEVWARNDELPQGVGSSSETCRTPPRYTHWRHVMEAKGWDFLLI</sequence>
<gene>
    <name evidence="4" type="ORF">PCL_07424</name>
</gene>
<comment type="caution">
    <text evidence="4">The sequence shown here is derived from an EMBL/GenBank/DDBJ whole genome shotgun (WGS) entry which is preliminary data.</text>
</comment>
<evidence type="ECO:0000313" key="5">
    <source>
        <dbReference type="Proteomes" id="UP000245956"/>
    </source>
</evidence>
<accession>A0A2U3DSA9</accession>
<evidence type="ECO:0000256" key="1">
    <source>
        <dbReference type="ARBA" id="ARBA00004123"/>
    </source>
</evidence>
<dbReference type="EMBL" id="LCWV01000038">
    <property type="protein sequence ID" value="PWI65125.1"/>
    <property type="molecule type" value="Genomic_DNA"/>
</dbReference>
<dbReference type="PANTHER" id="PTHR37534">
    <property type="entry name" value="TRANSCRIPTIONAL ACTIVATOR PROTEIN UGA3"/>
    <property type="match status" value="1"/>
</dbReference>
<organism evidence="4 5">
    <name type="scientific">Purpureocillium lilacinum</name>
    <name type="common">Paecilomyces lilacinus</name>
    <dbReference type="NCBI Taxonomy" id="33203"/>
    <lineage>
        <taxon>Eukaryota</taxon>
        <taxon>Fungi</taxon>
        <taxon>Dikarya</taxon>
        <taxon>Ascomycota</taxon>
        <taxon>Pezizomycotina</taxon>
        <taxon>Sordariomycetes</taxon>
        <taxon>Hypocreomycetidae</taxon>
        <taxon>Hypocreales</taxon>
        <taxon>Ophiocordycipitaceae</taxon>
        <taxon>Purpureocillium</taxon>
    </lineage>
</organism>
<protein>
    <submittedName>
        <fullName evidence="4">Uncharacterized protein</fullName>
    </submittedName>
</protein>
<evidence type="ECO:0000313" key="4">
    <source>
        <dbReference type="EMBL" id="PWI65125.1"/>
    </source>
</evidence>
<dbReference type="PANTHER" id="PTHR37534:SF12">
    <property type="entry name" value="ZN(2)-C6 FUNGAL-TYPE DOMAIN-CONTAINING PROTEIN"/>
    <property type="match status" value="1"/>
</dbReference>
<feature type="compositionally biased region" description="Polar residues" evidence="3">
    <location>
        <begin position="162"/>
        <end position="181"/>
    </location>
</feature>
<feature type="compositionally biased region" description="Basic and acidic residues" evidence="3">
    <location>
        <begin position="239"/>
        <end position="249"/>
    </location>
</feature>
<dbReference type="Proteomes" id="UP000245956">
    <property type="component" value="Unassembled WGS sequence"/>
</dbReference>
<evidence type="ECO:0000256" key="3">
    <source>
        <dbReference type="SAM" id="MobiDB-lite"/>
    </source>
</evidence>
<keyword evidence="2" id="KW-0539">Nucleus</keyword>